<dbReference type="OMA" id="DTPWSFM"/>
<comment type="caution">
    <text evidence="2">The sequence shown here is derived from an EMBL/GenBank/DDBJ whole genome shotgun (WGS) entry which is preliminary data.</text>
</comment>
<dbReference type="Proteomes" id="UP000655225">
    <property type="component" value="Unassembled WGS sequence"/>
</dbReference>
<protein>
    <submittedName>
        <fullName evidence="2">Uncharacterized protein</fullName>
    </submittedName>
</protein>
<keyword evidence="1" id="KW-1133">Transmembrane helix</keyword>
<accession>A0A834YXT7</accession>
<dbReference type="PANTHER" id="PTHR31170">
    <property type="entry name" value="BNAC04G53230D PROTEIN"/>
    <property type="match status" value="1"/>
</dbReference>
<evidence type="ECO:0000256" key="1">
    <source>
        <dbReference type="SAM" id="Phobius"/>
    </source>
</evidence>
<dbReference type="AlphaFoldDB" id="A0A834YXT7"/>
<proteinExistence type="predicted"/>
<gene>
    <name evidence="2" type="ORF">HHK36_016799</name>
</gene>
<keyword evidence="1" id="KW-0472">Membrane</keyword>
<keyword evidence="1" id="KW-0812">Transmembrane</keyword>
<dbReference type="EMBL" id="JABCRI010000011">
    <property type="protein sequence ID" value="KAF8397874.1"/>
    <property type="molecule type" value="Genomic_DNA"/>
</dbReference>
<organism evidence="2 3">
    <name type="scientific">Tetracentron sinense</name>
    <name type="common">Spur-leaf</name>
    <dbReference type="NCBI Taxonomy" id="13715"/>
    <lineage>
        <taxon>Eukaryota</taxon>
        <taxon>Viridiplantae</taxon>
        <taxon>Streptophyta</taxon>
        <taxon>Embryophyta</taxon>
        <taxon>Tracheophyta</taxon>
        <taxon>Spermatophyta</taxon>
        <taxon>Magnoliopsida</taxon>
        <taxon>Trochodendrales</taxon>
        <taxon>Trochodendraceae</taxon>
        <taxon>Tetracentron</taxon>
    </lineage>
</organism>
<dbReference type="InterPro" id="IPR004158">
    <property type="entry name" value="DUF247_pln"/>
</dbReference>
<evidence type="ECO:0000313" key="3">
    <source>
        <dbReference type="Proteomes" id="UP000655225"/>
    </source>
</evidence>
<evidence type="ECO:0000313" key="2">
    <source>
        <dbReference type="EMBL" id="KAF8397874.1"/>
    </source>
</evidence>
<keyword evidence="3" id="KW-1185">Reference proteome</keyword>
<reference evidence="2 3" key="1">
    <citation type="submission" date="2020-04" db="EMBL/GenBank/DDBJ databases">
        <title>Plant Genome Project.</title>
        <authorList>
            <person name="Zhang R.-G."/>
        </authorList>
    </citation>
    <scope>NUCLEOTIDE SEQUENCE [LARGE SCALE GENOMIC DNA]</scope>
    <source>
        <strain evidence="2">YNK0</strain>
        <tissue evidence="2">Leaf</tissue>
    </source>
</reference>
<dbReference type="Pfam" id="PF03140">
    <property type="entry name" value="DUF247"/>
    <property type="match status" value="1"/>
</dbReference>
<sequence length="453" mass="52689">MERELDSTQNQQKEGRSHHVIKVWELDKDRLTSMEQKIKNKPRLLNKSAGSRSCCIFRVPQSLVEINDKAYQPQIVSIGPYHHGKEHLKMIEEHKWRFLGAALDRTKERGLGLDDYLKAVAKMEERARECYSETIGLSNHDFVEMMVLDGFFIIELFRIIGRLVPIELDDPIFNMSWVFPFLMRDLLRLENQLPLFILQCLFDLSKLPREENGPSLAKLTLGFFNYEVQRPDEVIEMYHDLEGKHLLDLFRSSFFPLSQECPITKANPSLQVIQCARKLRQAGIKFKMRETNSFLDIKFRNGVLEIPSLTIDDFTSSFLLNFVAFEQCYKHCSKHITTYATFMGCLINNPSDVGFLGDHKIIENHFGTDEEVAHFFNNVGKDVAFDIERCYLSKLFEDVNEYYSNNCHVQWAGFKHTYFDTPWSFISALAAIILLLLTCVQAFFAIYAYVRPP</sequence>
<name>A0A834YXT7_TETSI</name>
<feature type="transmembrane region" description="Helical" evidence="1">
    <location>
        <begin position="423"/>
        <end position="450"/>
    </location>
</feature>
<dbReference type="OrthoDB" id="1589813at2759"/>
<dbReference type="PANTHER" id="PTHR31170:SF21">
    <property type="match status" value="1"/>
</dbReference>